<reference evidence="1 2" key="1">
    <citation type="submission" date="2024-09" db="EMBL/GenBank/DDBJ databases">
        <authorList>
            <person name="Sun Q."/>
            <person name="Mori K."/>
        </authorList>
    </citation>
    <scope>NUCLEOTIDE SEQUENCE [LARGE SCALE GENOMIC DNA]</scope>
    <source>
        <strain evidence="1 2">TBRC 4938</strain>
    </source>
</reference>
<comment type="caution">
    <text evidence="1">The sequence shown here is derived from an EMBL/GenBank/DDBJ whole genome shotgun (WGS) entry which is preliminary data.</text>
</comment>
<keyword evidence="2" id="KW-1185">Reference proteome</keyword>
<accession>A0ABV6AUM7</accession>
<dbReference type="EMBL" id="JBHMAA010000077">
    <property type="protein sequence ID" value="MFB9953428.1"/>
    <property type="molecule type" value="Genomic_DNA"/>
</dbReference>
<organism evidence="1 2">
    <name type="scientific">Rhizobium puerariae</name>
    <dbReference type="NCBI Taxonomy" id="1585791"/>
    <lineage>
        <taxon>Bacteria</taxon>
        <taxon>Pseudomonadati</taxon>
        <taxon>Pseudomonadota</taxon>
        <taxon>Alphaproteobacteria</taxon>
        <taxon>Hyphomicrobiales</taxon>
        <taxon>Rhizobiaceae</taxon>
        <taxon>Rhizobium/Agrobacterium group</taxon>
        <taxon>Rhizobium</taxon>
    </lineage>
</organism>
<sequence>MTEAELIAARAATGMRPKLGHGGIVCGDVRRIFGALRCSDDKAFIVRLGENNHFVAARRGDDLRFHDSPHGIFPPSAGGRGKIQAPWWLIKRKN</sequence>
<protein>
    <submittedName>
        <fullName evidence="1">Uncharacterized protein</fullName>
    </submittedName>
</protein>
<dbReference type="RefSeq" id="WP_377266216.1">
    <property type="nucleotide sequence ID" value="NZ_JBHMAA010000077.1"/>
</dbReference>
<name>A0ABV6AUM7_9HYPH</name>
<evidence type="ECO:0000313" key="2">
    <source>
        <dbReference type="Proteomes" id="UP001589692"/>
    </source>
</evidence>
<evidence type="ECO:0000313" key="1">
    <source>
        <dbReference type="EMBL" id="MFB9953428.1"/>
    </source>
</evidence>
<gene>
    <name evidence="1" type="ORF">ACFFP0_31710</name>
</gene>
<proteinExistence type="predicted"/>
<dbReference type="Proteomes" id="UP001589692">
    <property type="component" value="Unassembled WGS sequence"/>
</dbReference>